<keyword evidence="3 6" id="KW-0378">Hydrolase</keyword>
<dbReference type="PRINTS" id="PR01576">
    <property type="entry name" value="PDEFORMYLASE"/>
</dbReference>
<evidence type="ECO:0000256" key="4">
    <source>
        <dbReference type="ARBA" id="ARBA00022917"/>
    </source>
</evidence>
<dbReference type="NCBIfam" id="NF001159">
    <property type="entry name" value="PRK00150.1-3"/>
    <property type="match status" value="1"/>
</dbReference>
<dbReference type="FunFam" id="3.90.45.10:FF:000003">
    <property type="entry name" value="Peptide deformylase"/>
    <property type="match status" value="1"/>
</dbReference>
<comment type="cofactor">
    <cofactor evidence="6">
        <name>Fe(2+)</name>
        <dbReference type="ChEBI" id="CHEBI:29033"/>
    </cofactor>
    <text evidence="6">Binds 1 Fe(2+) ion.</text>
</comment>
<dbReference type="GO" id="GO:0006412">
    <property type="term" value="P:translation"/>
    <property type="evidence" value="ECO:0007669"/>
    <property type="project" value="UniProtKB-UniRule"/>
</dbReference>
<evidence type="ECO:0000256" key="3">
    <source>
        <dbReference type="ARBA" id="ARBA00022801"/>
    </source>
</evidence>
<comment type="caution">
    <text evidence="7">The sequence shown here is derived from an EMBL/GenBank/DDBJ whole genome shotgun (WGS) entry which is preliminary data.</text>
</comment>
<dbReference type="PIRSF" id="PIRSF004749">
    <property type="entry name" value="Pep_def"/>
    <property type="match status" value="1"/>
</dbReference>
<dbReference type="InterPro" id="IPR023635">
    <property type="entry name" value="Peptide_deformylase"/>
</dbReference>
<keyword evidence="5 6" id="KW-0408">Iron</keyword>
<evidence type="ECO:0000313" key="7">
    <source>
        <dbReference type="EMBL" id="EHH68616.1"/>
    </source>
</evidence>
<dbReference type="eggNOG" id="COG0242">
    <property type="taxonomic scope" value="Bacteria"/>
</dbReference>
<evidence type="ECO:0000313" key="8">
    <source>
        <dbReference type="Proteomes" id="UP000004949"/>
    </source>
</evidence>
<dbReference type="STRING" id="1088869.GMO_13860"/>
<name>G6XIH6_9PROT</name>
<dbReference type="Proteomes" id="UP000004949">
    <property type="component" value="Unassembled WGS sequence"/>
</dbReference>
<feature type="active site" evidence="6">
    <location>
        <position position="143"/>
    </location>
</feature>
<dbReference type="Gene3D" id="3.90.45.10">
    <property type="entry name" value="Peptide deformylase"/>
    <property type="match status" value="1"/>
</dbReference>
<dbReference type="CDD" id="cd00487">
    <property type="entry name" value="Pep_deformylase"/>
    <property type="match status" value="1"/>
</dbReference>
<feature type="binding site" evidence="6">
    <location>
        <position position="146"/>
    </location>
    <ligand>
        <name>Fe cation</name>
        <dbReference type="ChEBI" id="CHEBI:24875"/>
    </ligand>
</feature>
<dbReference type="HAMAP" id="MF_00163">
    <property type="entry name" value="Pep_deformylase"/>
    <property type="match status" value="1"/>
</dbReference>
<evidence type="ECO:0000256" key="6">
    <source>
        <dbReference type="HAMAP-Rule" id="MF_00163"/>
    </source>
</evidence>
<keyword evidence="4 6" id="KW-0648">Protein biosynthesis</keyword>
<dbReference type="RefSeq" id="WP_008851533.1">
    <property type="nucleotide sequence ID" value="NZ_AGQV01000002.1"/>
</dbReference>
<accession>G6XIH6</accession>
<dbReference type="PANTHER" id="PTHR10458:SF20">
    <property type="entry name" value="PEPTIDE DEFORMYLASE 1"/>
    <property type="match status" value="1"/>
</dbReference>
<evidence type="ECO:0000256" key="5">
    <source>
        <dbReference type="ARBA" id="ARBA00023004"/>
    </source>
</evidence>
<dbReference type="GO" id="GO:0046872">
    <property type="term" value="F:metal ion binding"/>
    <property type="evidence" value="ECO:0007669"/>
    <property type="project" value="UniProtKB-KW"/>
</dbReference>
<dbReference type="SUPFAM" id="SSF56420">
    <property type="entry name" value="Peptide deformylase"/>
    <property type="match status" value="1"/>
</dbReference>
<feature type="binding site" evidence="6">
    <location>
        <position position="142"/>
    </location>
    <ligand>
        <name>Fe cation</name>
        <dbReference type="ChEBI" id="CHEBI:24875"/>
    </ligand>
</feature>
<reference evidence="7 8" key="1">
    <citation type="submission" date="2011-10" db="EMBL/GenBank/DDBJ databases">
        <title>Genome sequence of Gluconobacter morbifer G707, isolated from Drosophila gut.</title>
        <authorList>
            <person name="Lee W.-J."/>
            <person name="Kim E.-K."/>
        </authorList>
    </citation>
    <scope>NUCLEOTIDE SEQUENCE [LARGE SCALE GENOMIC DNA]</scope>
    <source>
        <strain evidence="7 8">G707</strain>
    </source>
</reference>
<evidence type="ECO:0000256" key="1">
    <source>
        <dbReference type="ARBA" id="ARBA00010759"/>
    </source>
</evidence>
<keyword evidence="8" id="KW-1185">Reference proteome</keyword>
<dbReference type="NCBIfam" id="TIGR00079">
    <property type="entry name" value="pept_deformyl"/>
    <property type="match status" value="1"/>
</dbReference>
<evidence type="ECO:0000256" key="2">
    <source>
        <dbReference type="ARBA" id="ARBA00022723"/>
    </source>
</evidence>
<dbReference type="PATRIC" id="fig|1088869.3.peg.1387"/>
<comment type="similarity">
    <text evidence="1 6">Belongs to the polypeptide deformylase family.</text>
</comment>
<proteinExistence type="inferred from homology"/>
<dbReference type="InterPro" id="IPR036821">
    <property type="entry name" value="Peptide_deformylase_sf"/>
</dbReference>
<keyword evidence="2 6" id="KW-0479">Metal-binding</keyword>
<comment type="function">
    <text evidence="6">Removes the formyl group from the N-terminal Met of newly synthesized proteins. Requires at least a dipeptide for an efficient rate of reaction. N-terminal L-methionine is a prerequisite for activity but the enzyme has broad specificity at other positions.</text>
</comment>
<organism evidence="7 8">
    <name type="scientific">Gluconobacter morbifer G707</name>
    <dbReference type="NCBI Taxonomy" id="1088869"/>
    <lineage>
        <taxon>Bacteria</taxon>
        <taxon>Pseudomonadati</taxon>
        <taxon>Pseudomonadota</taxon>
        <taxon>Alphaproteobacteria</taxon>
        <taxon>Acetobacterales</taxon>
        <taxon>Acetobacteraceae</taxon>
        <taxon>Gluconobacter</taxon>
    </lineage>
</organism>
<protein>
    <recommendedName>
        <fullName evidence="6">Peptide deformylase</fullName>
        <shortName evidence="6">PDF</shortName>
        <ecNumber evidence="6">3.5.1.88</ecNumber>
    </recommendedName>
    <alternativeName>
        <fullName evidence="6">Polypeptide deformylase</fullName>
    </alternativeName>
</protein>
<sequence>MALLKIARMGNPVLHQVATPVSDPGSPEIRRLVGDMLETMADARGAGLAAPQVHNPLRLFVYHVPANRVANPEDSLLPRVLINPEITPVGDDMMVCSEGCLSIPGLRGDVPRHAKIHYRGLDMNGNVLEGEAAGFHANVLQHEYDHLEGILYPQRIQNFSRFGYVGEIVR</sequence>
<dbReference type="Pfam" id="PF01327">
    <property type="entry name" value="Pep_deformylase"/>
    <property type="match status" value="1"/>
</dbReference>
<dbReference type="PANTHER" id="PTHR10458">
    <property type="entry name" value="PEPTIDE DEFORMYLASE"/>
    <property type="match status" value="1"/>
</dbReference>
<comment type="catalytic activity">
    <reaction evidence="6">
        <text>N-terminal N-formyl-L-methionyl-[peptide] + H2O = N-terminal L-methionyl-[peptide] + formate</text>
        <dbReference type="Rhea" id="RHEA:24420"/>
        <dbReference type="Rhea" id="RHEA-COMP:10639"/>
        <dbReference type="Rhea" id="RHEA-COMP:10640"/>
        <dbReference type="ChEBI" id="CHEBI:15377"/>
        <dbReference type="ChEBI" id="CHEBI:15740"/>
        <dbReference type="ChEBI" id="CHEBI:49298"/>
        <dbReference type="ChEBI" id="CHEBI:64731"/>
        <dbReference type="EC" id="3.5.1.88"/>
    </reaction>
</comment>
<dbReference type="OrthoDB" id="9804313at2"/>
<dbReference type="EMBL" id="AGQV01000002">
    <property type="protein sequence ID" value="EHH68616.1"/>
    <property type="molecule type" value="Genomic_DNA"/>
</dbReference>
<gene>
    <name evidence="6" type="primary">def</name>
    <name evidence="7" type="ORF">GMO_13860</name>
</gene>
<dbReference type="AlphaFoldDB" id="G6XIH6"/>
<feature type="binding site" evidence="6">
    <location>
        <position position="100"/>
    </location>
    <ligand>
        <name>Fe cation</name>
        <dbReference type="ChEBI" id="CHEBI:24875"/>
    </ligand>
</feature>
<dbReference type="GO" id="GO:0042586">
    <property type="term" value="F:peptide deformylase activity"/>
    <property type="evidence" value="ECO:0007669"/>
    <property type="project" value="UniProtKB-UniRule"/>
</dbReference>
<dbReference type="EC" id="3.5.1.88" evidence="6"/>